<dbReference type="OrthoDB" id="8086182at2"/>
<evidence type="ECO:0000313" key="1">
    <source>
        <dbReference type="EMBL" id="SEO54238.1"/>
    </source>
</evidence>
<organism evidence="1 2">
    <name type="scientific">Rhodopseudomonas pseudopalustris</name>
    <dbReference type="NCBI Taxonomy" id="1513892"/>
    <lineage>
        <taxon>Bacteria</taxon>
        <taxon>Pseudomonadati</taxon>
        <taxon>Pseudomonadota</taxon>
        <taxon>Alphaproteobacteria</taxon>
        <taxon>Hyphomicrobiales</taxon>
        <taxon>Nitrobacteraceae</taxon>
        <taxon>Rhodopseudomonas</taxon>
    </lineage>
</organism>
<dbReference type="Proteomes" id="UP000199615">
    <property type="component" value="Unassembled WGS sequence"/>
</dbReference>
<dbReference type="RefSeq" id="WP_011503843.1">
    <property type="nucleotide sequence ID" value="NZ_FODT01000003.1"/>
</dbReference>
<sequence length="68" mass="7829">MASLISTTTVQPEAANTRGRSGLINEIREFWSQFFVQAFSPYRPELYYMRGPGPAWRAKHGRKPARKD</sequence>
<protein>
    <submittedName>
        <fullName evidence="1">Uncharacterized protein</fullName>
    </submittedName>
</protein>
<accession>A0A1H8QJP4</accession>
<name>A0A1H8QJP4_9BRAD</name>
<keyword evidence="2" id="KW-1185">Reference proteome</keyword>
<dbReference type="EMBL" id="FODT01000003">
    <property type="protein sequence ID" value="SEO54238.1"/>
    <property type="molecule type" value="Genomic_DNA"/>
</dbReference>
<dbReference type="AlphaFoldDB" id="A0A1H8QJP4"/>
<reference evidence="2" key="1">
    <citation type="submission" date="2016-10" db="EMBL/GenBank/DDBJ databases">
        <authorList>
            <person name="Varghese N."/>
            <person name="Submissions S."/>
        </authorList>
    </citation>
    <scope>NUCLEOTIDE SEQUENCE [LARGE SCALE GENOMIC DNA]</scope>
    <source>
        <strain evidence="2">DSM 123</strain>
    </source>
</reference>
<evidence type="ECO:0000313" key="2">
    <source>
        <dbReference type="Proteomes" id="UP000199615"/>
    </source>
</evidence>
<proteinExistence type="predicted"/>
<gene>
    <name evidence="1" type="ORF">SAMN05444123_103239</name>
</gene>